<proteinExistence type="predicted"/>
<dbReference type="GO" id="GO:0005085">
    <property type="term" value="F:guanyl-nucleotide exchange factor activity"/>
    <property type="evidence" value="ECO:0007669"/>
    <property type="project" value="UniProtKB-KW"/>
</dbReference>
<dbReference type="EMBL" id="BKCP01006142">
    <property type="protein sequence ID" value="GER41549.1"/>
    <property type="molecule type" value="Genomic_DNA"/>
</dbReference>
<dbReference type="Pfam" id="PF12783">
    <property type="entry name" value="Sec7-like_HUS"/>
    <property type="match status" value="1"/>
</dbReference>
<feature type="non-terminal residue" evidence="3">
    <location>
        <position position="152"/>
    </location>
</feature>
<accession>A0A5A7Q8H6</accession>
<evidence type="ECO:0000259" key="2">
    <source>
        <dbReference type="Pfam" id="PF12783"/>
    </source>
</evidence>
<feature type="domain" description="Mon2/Sec7/BIG1-like HUS" evidence="2">
    <location>
        <begin position="60"/>
        <end position="151"/>
    </location>
</feature>
<reference evidence="4" key="1">
    <citation type="journal article" date="2019" name="Curr. Biol.">
        <title>Genome Sequence of Striga asiatica Provides Insight into the Evolution of Plant Parasitism.</title>
        <authorList>
            <person name="Yoshida S."/>
            <person name="Kim S."/>
            <person name="Wafula E.K."/>
            <person name="Tanskanen J."/>
            <person name="Kim Y.M."/>
            <person name="Honaas L."/>
            <person name="Yang Z."/>
            <person name="Spallek T."/>
            <person name="Conn C.E."/>
            <person name="Ichihashi Y."/>
            <person name="Cheong K."/>
            <person name="Cui S."/>
            <person name="Der J.P."/>
            <person name="Gundlach H."/>
            <person name="Jiao Y."/>
            <person name="Hori C."/>
            <person name="Ishida J.K."/>
            <person name="Kasahara H."/>
            <person name="Kiba T."/>
            <person name="Kim M.S."/>
            <person name="Koo N."/>
            <person name="Laohavisit A."/>
            <person name="Lee Y.H."/>
            <person name="Lumba S."/>
            <person name="McCourt P."/>
            <person name="Mortimer J.C."/>
            <person name="Mutuku J.M."/>
            <person name="Nomura T."/>
            <person name="Sasaki-Sekimoto Y."/>
            <person name="Seto Y."/>
            <person name="Wang Y."/>
            <person name="Wakatake T."/>
            <person name="Sakakibara H."/>
            <person name="Demura T."/>
            <person name="Yamaguchi S."/>
            <person name="Yoneyama K."/>
            <person name="Manabe R.I."/>
            <person name="Nelson D.C."/>
            <person name="Schulman A.H."/>
            <person name="Timko M.P."/>
            <person name="dePamphilis C.W."/>
            <person name="Choi D."/>
            <person name="Shirasu K."/>
        </authorList>
    </citation>
    <scope>NUCLEOTIDE SEQUENCE [LARGE SCALE GENOMIC DNA]</scope>
    <source>
        <strain evidence="4">cv. UVA1</strain>
    </source>
</reference>
<keyword evidence="4" id="KW-1185">Reference proteome</keyword>
<gene>
    <name evidence="3" type="ORF">STAS_18269</name>
</gene>
<sequence length="152" mass="17114">MVVQQSASRGDLLQRSARHTMHELIQIIYSRLPDMEVKDWENSESDTEDTNPDSGYGISSAVDIFHFLCSLLNVVDMMDMDGLTLHISDENMQVFALYLINSAIELSGDSIGKHPKLLRMVQDDLFHHLIHYGASSSPLILSMICSTVLNIY</sequence>
<dbReference type="InterPro" id="IPR032691">
    <property type="entry name" value="Mon2/Sec7/BIG1-like_HUS"/>
</dbReference>
<evidence type="ECO:0000313" key="4">
    <source>
        <dbReference type="Proteomes" id="UP000325081"/>
    </source>
</evidence>
<protein>
    <submittedName>
        <fullName evidence="3">ARF guanine-nucleotide exchange factor GNOM</fullName>
    </submittedName>
</protein>
<name>A0A5A7Q8H6_STRAF</name>
<evidence type="ECO:0000256" key="1">
    <source>
        <dbReference type="ARBA" id="ARBA00022658"/>
    </source>
</evidence>
<dbReference type="Proteomes" id="UP000325081">
    <property type="component" value="Unassembled WGS sequence"/>
</dbReference>
<dbReference type="AlphaFoldDB" id="A0A5A7Q8H6"/>
<dbReference type="OrthoDB" id="430364at2759"/>
<keyword evidence="1" id="KW-0344">Guanine-nucleotide releasing factor</keyword>
<dbReference type="PANTHER" id="PTHR10663:SF322">
    <property type="entry name" value="ARF GUANINE-NUCLEOTIDE EXCHANGE FACTOR GNL2"/>
    <property type="match status" value="1"/>
</dbReference>
<dbReference type="PANTHER" id="PTHR10663">
    <property type="entry name" value="GUANYL-NUCLEOTIDE EXCHANGE FACTOR"/>
    <property type="match status" value="1"/>
</dbReference>
<evidence type="ECO:0000313" key="3">
    <source>
        <dbReference type="EMBL" id="GER41549.1"/>
    </source>
</evidence>
<comment type="caution">
    <text evidence="3">The sequence shown here is derived from an EMBL/GenBank/DDBJ whole genome shotgun (WGS) entry which is preliminary data.</text>
</comment>
<organism evidence="3 4">
    <name type="scientific">Striga asiatica</name>
    <name type="common">Asiatic witchweed</name>
    <name type="synonym">Buchnera asiatica</name>
    <dbReference type="NCBI Taxonomy" id="4170"/>
    <lineage>
        <taxon>Eukaryota</taxon>
        <taxon>Viridiplantae</taxon>
        <taxon>Streptophyta</taxon>
        <taxon>Embryophyta</taxon>
        <taxon>Tracheophyta</taxon>
        <taxon>Spermatophyta</taxon>
        <taxon>Magnoliopsida</taxon>
        <taxon>eudicotyledons</taxon>
        <taxon>Gunneridae</taxon>
        <taxon>Pentapetalae</taxon>
        <taxon>asterids</taxon>
        <taxon>lamiids</taxon>
        <taxon>Lamiales</taxon>
        <taxon>Orobanchaceae</taxon>
        <taxon>Buchnereae</taxon>
        <taxon>Striga</taxon>
    </lineage>
</organism>